<dbReference type="EMBL" id="DPRK01000128">
    <property type="protein sequence ID" value="HCY81538.1"/>
    <property type="molecule type" value="Genomic_DNA"/>
</dbReference>
<evidence type="ECO:0000313" key="2">
    <source>
        <dbReference type="Proteomes" id="UP000263268"/>
    </source>
</evidence>
<evidence type="ECO:0000313" key="1">
    <source>
        <dbReference type="EMBL" id="HCY81538.1"/>
    </source>
</evidence>
<dbReference type="InterPro" id="IPR019694">
    <property type="entry name" value="Phage_HP1_Orf23"/>
</dbReference>
<dbReference type="Pfam" id="PF10758">
    <property type="entry name" value="DUF2586"/>
    <property type="match status" value="1"/>
</dbReference>
<dbReference type="AlphaFoldDB" id="A0A3D6BRE4"/>
<evidence type="ECO:0008006" key="3">
    <source>
        <dbReference type="Google" id="ProtNLM"/>
    </source>
</evidence>
<protein>
    <recommendedName>
        <fullName evidence="3">DUF2586 domain-containing protein</fullName>
    </recommendedName>
</protein>
<comment type="caution">
    <text evidence="1">The sequence shown here is derived from an EMBL/GenBank/DDBJ whole genome shotgun (WGS) entry which is preliminary data.</text>
</comment>
<gene>
    <name evidence="1" type="ORF">DHV22_08040</name>
</gene>
<accession>A0A3D6BRE4</accession>
<dbReference type="Proteomes" id="UP000263268">
    <property type="component" value="Unassembled WGS sequence"/>
</dbReference>
<sequence>MAKLKGVNIEKLQGGLQRLATGTDNHIALIVSGLPADAVATAINNSGKGVSITSVYEAEELGIDAAYDANNTLTLHSDIKEFFRLAPEATLYLFNSVVEADVISFINQNKEIKGFGVYITYNDLAPNLLDEMNAYQSIINGLAAQNRLIDFCLIGANGLDDFSENIRELNCPNVTVIVGCMANDGITALGSALGMIAVRAINENMGSVDIQKKPLAKRGRQDYPLTDSTLGVWLNAYLSDGSDVESLDNAALKAIIDNGYVTVAAYEGYAGYFFENSYTGIAETSDFAFIENNRVWNKAARIIRVTLLPRVEGVVKKDPTSGYIAPTTASSWKALIDKALEQMQINDEISGFETNIDYKQIVNSTAPVKVKASIVADGIVHEFEVAVGLTNNI</sequence>
<proteinExistence type="predicted"/>
<organism evidence="1 2">
    <name type="scientific">Xanthomarina gelatinilytica</name>
    <dbReference type="NCBI Taxonomy" id="1137281"/>
    <lineage>
        <taxon>Bacteria</taxon>
        <taxon>Pseudomonadati</taxon>
        <taxon>Bacteroidota</taxon>
        <taxon>Flavobacteriia</taxon>
        <taxon>Flavobacteriales</taxon>
        <taxon>Flavobacteriaceae</taxon>
        <taxon>Xanthomarina</taxon>
    </lineage>
</organism>
<reference evidence="1 2" key="1">
    <citation type="journal article" date="2018" name="Nat. Biotechnol.">
        <title>A standardized bacterial taxonomy based on genome phylogeny substantially revises the tree of life.</title>
        <authorList>
            <person name="Parks D.H."/>
            <person name="Chuvochina M."/>
            <person name="Waite D.W."/>
            <person name="Rinke C."/>
            <person name="Skarshewski A."/>
            <person name="Chaumeil P.A."/>
            <person name="Hugenholtz P."/>
        </authorList>
    </citation>
    <scope>NUCLEOTIDE SEQUENCE [LARGE SCALE GENOMIC DNA]</scope>
    <source>
        <strain evidence="1">UBA10227</strain>
    </source>
</reference>
<name>A0A3D6BRE4_9FLAO</name>